<dbReference type="Gene3D" id="3.90.1200.10">
    <property type="match status" value="1"/>
</dbReference>
<dbReference type="InterPro" id="IPR051678">
    <property type="entry name" value="AGP_Transferase"/>
</dbReference>
<gene>
    <name evidence="2" type="ORF">AK830_g4293</name>
</gene>
<dbReference type="InterPro" id="IPR002575">
    <property type="entry name" value="Aminoglycoside_PTrfase"/>
</dbReference>
<evidence type="ECO:0000313" key="2">
    <source>
        <dbReference type="EMBL" id="KPM42256.1"/>
    </source>
</evidence>
<dbReference type="OrthoDB" id="10003767at2759"/>
<evidence type="ECO:0000313" key="3">
    <source>
        <dbReference type="Proteomes" id="UP000050424"/>
    </source>
</evidence>
<dbReference type="Pfam" id="PF01636">
    <property type="entry name" value="APH"/>
    <property type="match status" value="1"/>
</dbReference>
<protein>
    <recommendedName>
        <fullName evidence="1">Aminoglycoside phosphotransferase domain-containing protein</fullName>
    </recommendedName>
</protein>
<dbReference type="Gene3D" id="3.30.200.20">
    <property type="entry name" value="Phosphorylase Kinase, domain 1"/>
    <property type="match status" value="1"/>
</dbReference>
<sequence>MRDMIVDAQAHEARSRFIESIDQNDILKLASSYHSNKPSQIFRPVKHGSFNVCFFVEFPNQDTLDAPDRWVVRLPIPDRVLWVNEKIDVEIATMSRYVAANTTIPIPKIRAYSLVEDSPIKMTFIIMDYVEGKNLQELGFPKDIDTWWSPTTQPSRAARIMYQNLAQIYAQLRRLEFPEIGALGLPTGEDDDPTIRVRHRPLCIEILLQQVEGLEPTAKFPEKATFKTAKDYVDALLWLEDNMLQNGKNSLIDIRGGDRTLYASHHFRKFVTESWLEPALDGGPFVLMHGDLDIQNLLWDDDINLVAVLDWEWSAVVPLQFFVPSPWLHGNSIDFLCHSQKLYNLEVRSLCNIMRHEEQALGLRCPPELSTEWAKSTRFCHTLVACALLRPEYVFNVFWSFINYHLIGFRPRTDEDIVKFKEMTSSQLAVFMQDGDRKDFLARKEVEQKEYVEMEKAYFGTEDEAEDTTPIDTFEGSVIEWLLHKNGHGQGNAGLVLHAKSNSTMRSSEMTAGSCHVPRRHYFS</sequence>
<dbReference type="AlphaFoldDB" id="A0A0P7BNP3"/>
<name>A0A0P7BNP3_9HYPO</name>
<dbReference type="PANTHER" id="PTHR21310">
    <property type="entry name" value="AMINOGLYCOSIDE PHOSPHOTRANSFERASE-RELATED-RELATED"/>
    <property type="match status" value="1"/>
</dbReference>
<reference evidence="2 3" key="1">
    <citation type="submission" date="2015-09" db="EMBL/GenBank/DDBJ databases">
        <title>Draft genome of a European isolate of the apple canker pathogen Neonectria ditissima.</title>
        <authorList>
            <person name="Gomez-Cortecero A."/>
            <person name="Harrison R.J."/>
            <person name="Armitage A.D."/>
        </authorList>
    </citation>
    <scope>NUCLEOTIDE SEQUENCE [LARGE SCALE GENOMIC DNA]</scope>
    <source>
        <strain evidence="2 3">R09/05</strain>
    </source>
</reference>
<accession>A0A0P7BNP3</accession>
<proteinExistence type="predicted"/>
<feature type="domain" description="Aminoglycoside phosphotransferase" evidence="1">
    <location>
        <begin position="65"/>
        <end position="312"/>
    </location>
</feature>
<organism evidence="2 3">
    <name type="scientific">Neonectria ditissima</name>
    <dbReference type="NCBI Taxonomy" id="78410"/>
    <lineage>
        <taxon>Eukaryota</taxon>
        <taxon>Fungi</taxon>
        <taxon>Dikarya</taxon>
        <taxon>Ascomycota</taxon>
        <taxon>Pezizomycotina</taxon>
        <taxon>Sordariomycetes</taxon>
        <taxon>Hypocreomycetidae</taxon>
        <taxon>Hypocreales</taxon>
        <taxon>Nectriaceae</taxon>
        <taxon>Neonectria</taxon>
    </lineage>
</organism>
<keyword evidence="3" id="KW-1185">Reference proteome</keyword>
<dbReference type="Proteomes" id="UP000050424">
    <property type="component" value="Unassembled WGS sequence"/>
</dbReference>
<comment type="caution">
    <text evidence="2">The sequence shown here is derived from an EMBL/GenBank/DDBJ whole genome shotgun (WGS) entry which is preliminary data.</text>
</comment>
<evidence type="ECO:0000259" key="1">
    <source>
        <dbReference type="Pfam" id="PF01636"/>
    </source>
</evidence>
<dbReference type="InterPro" id="IPR011009">
    <property type="entry name" value="Kinase-like_dom_sf"/>
</dbReference>
<dbReference type="EMBL" id="LKCW01000051">
    <property type="protein sequence ID" value="KPM42256.1"/>
    <property type="molecule type" value="Genomic_DNA"/>
</dbReference>
<dbReference type="SUPFAM" id="SSF56112">
    <property type="entry name" value="Protein kinase-like (PK-like)"/>
    <property type="match status" value="1"/>
</dbReference>
<dbReference type="PANTHER" id="PTHR21310:SF15">
    <property type="entry name" value="AMINOGLYCOSIDE PHOSPHOTRANSFERASE DOMAIN-CONTAINING PROTEIN"/>
    <property type="match status" value="1"/>
</dbReference>